<keyword evidence="4" id="KW-0677">Repeat</keyword>
<dbReference type="STRING" id="203119.Cthe_0199"/>
<dbReference type="GO" id="GO:0046872">
    <property type="term" value="F:metal ion binding"/>
    <property type="evidence" value="ECO:0007669"/>
    <property type="project" value="UniProtKB-KW"/>
</dbReference>
<evidence type="ECO:0000256" key="6">
    <source>
        <dbReference type="ARBA" id="ARBA00023004"/>
    </source>
</evidence>
<accession>A3DBW1</accession>
<dbReference type="EMBL" id="CP000568">
    <property type="protein sequence ID" value="ABN51440.1"/>
    <property type="molecule type" value="Genomic_DNA"/>
</dbReference>
<keyword evidence="7" id="KW-0411">Iron-sulfur</keyword>
<dbReference type="GO" id="GO:0051539">
    <property type="term" value="F:4 iron, 4 sulfur cluster binding"/>
    <property type="evidence" value="ECO:0007669"/>
    <property type="project" value="UniProtKB-KW"/>
</dbReference>
<keyword evidence="5" id="KW-0249">Electron transport</keyword>
<keyword evidence="6" id="KW-0408">Iron</keyword>
<dbReference type="HOGENOM" id="CLU_043374_3_1_9"/>
<dbReference type="KEGG" id="cth:Cthe_0199"/>
<dbReference type="eggNOG" id="COG1142">
    <property type="taxonomic scope" value="Bacteria"/>
</dbReference>
<evidence type="ECO:0000256" key="1">
    <source>
        <dbReference type="ARBA" id="ARBA00022448"/>
    </source>
</evidence>
<protein>
    <submittedName>
        <fullName evidence="9">Iron-sulfur cluster-binding protein</fullName>
    </submittedName>
</protein>
<reference evidence="10" key="1">
    <citation type="submission" date="2007-02" db="EMBL/GenBank/DDBJ databases">
        <title>Complete sequence of Clostridium thermocellum ATCC 27405.</title>
        <authorList>
            <consortium name="US DOE Joint Genome Institute"/>
            <person name="Copeland A."/>
            <person name="Lucas S."/>
            <person name="Lapidus A."/>
            <person name="Barry K."/>
            <person name="Detter J.C."/>
            <person name="Glavina del Rio T."/>
            <person name="Hammon N."/>
            <person name="Israni S."/>
            <person name="Dalin E."/>
            <person name="Tice H."/>
            <person name="Pitluck S."/>
            <person name="Chertkov O."/>
            <person name="Brettin T."/>
            <person name="Bruce D."/>
            <person name="Han C."/>
            <person name="Tapia R."/>
            <person name="Gilna P."/>
            <person name="Schmutz J."/>
            <person name="Larimer F."/>
            <person name="Land M."/>
            <person name="Hauser L."/>
            <person name="Kyrpides N."/>
            <person name="Mikhailova N."/>
            <person name="Wu J.H.D."/>
            <person name="Newcomb M."/>
            <person name="Richardson P."/>
        </authorList>
    </citation>
    <scope>NUCLEOTIDE SEQUENCE [LARGE SCALE GENOMIC DNA]</scope>
    <source>
        <strain evidence="10">ATCC 27405 / DSM 1237 / JCM 9322 / NBRC 103400 / NCIMB 10682 / NRRL B-4536 / VPI 7372</strain>
    </source>
</reference>
<proteinExistence type="predicted"/>
<evidence type="ECO:0000256" key="5">
    <source>
        <dbReference type="ARBA" id="ARBA00022982"/>
    </source>
</evidence>
<evidence type="ECO:0000313" key="9">
    <source>
        <dbReference type="EMBL" id="ABN51440.1"/>
    </source>
</evidence>
<dbReference type="Pfam" id="PF13247">
    <property type="entry name" value="Fer4_11"/>
    <property type="match status" value="1"/>
</dbReference>
<dbReference type="SUPFAM" id="SSF54862">
    <property type="entry name" value="4Fe-4S ferredoxins"/>
    <property type="match status" value="1"/>
</dbReference>
<reference evidence="9 10" key="2">
    <citation type="journal article" date="2013" name="Biotechnol. Biofuels">
        <title>Global transcriptome analysis of Clostridium thermocellum ATCC 27405 during growth on dilute acid pretreated Populus and switchgrass.</title>
        <authorList>
            <person name="Wilson C.M."/>
            <person name="Rodriguez M.Jr."/>
            <person name="Johnson C.M."/>
            <person name="Martin S.L."/>
            <person name="Chu T.M."/>
            <person name="Wolfinger R.D."/>
            <person name="Hauser L.J."/>
            <person name="Land M.L."/>
            <person name="Klingeman D.M."/>
            <person name="Syed M.H."/>
            <person name="Ragauskas A.J."/>
            <person name="Tschaplinski T.J."/>
            <person name="Mielenz J.R."/>
            <person name="Brown S.D."/>
        </authorList>
    </citation>
    <scope>NUCLEOTIDE SEQUENCE [LARGE SCALE GENOMIC DNA]</scope>
    <source>
        <strain evidence="10">ATCC 27405 / DSM 1237 / JCM 9322 / NBRC 103400 / NCIMB 10682 / NRRL B-4536 / VPI 7372</strain>
    </source>
</reference>
<dbReference type="AlphaFoldDB" id="A3DBW1"/>
<dbReference type="PANTHER" id="PTHR43177:SF5">
    <property type="entry name" value="ANAEROBIC DIMETHYL SULFOXIDE REDUCTASE CHAIN B-RELATED"/>
    <property type="match status" value="1"/>
</dbReference>
<name>A3DBW1_ACET2</name>
<organism evidence="9 10">
    <name type="scientific">Acetivibrio thermocellus (strain ATCC 27405 / DSM 1237 / JCM 9322 / NBRC 103400 / NCIMB 10682 / NRRL B-4536 / VPI 7372)</name>
    <name type="common">Clostridium thermocellum</name>
    <dbReference type="NCBI Taxonomy" id="203119"/>
    <lineage>
        <taxon>Bacteria</taxon>
        <taxon>Bacillati</taxon>
        <taxon>Bacillota</taxon>
        <taxon>Clostridia</taxon>
        <taxon>Eubacteriales</taxon>
        <taxon>Oscillospiraceae</taxon>
        <taxon>Acetivibrio</taxon>
    </lineage>
</organism>
<evidence type="ECO:0000259" key="8">
    <source>
        <dbReference type="PROSITE" id="PS51379"/>
    </source>
</evidence>
<evidence type="ECO:0000256" key="2">
    <source>
        <dbReference type="ARBA" id="ARBA00022485"/>
    </source>
</evidence>
<feature type="domain" description="4Fe-4S ferredoxin-type" evidence="8">
    <location>
        <begin position="89"/>
        <end position="118"/>
    </location>
</feature>
<feature type="domain" description="4Fe-4S ferredoxin-type" evidence="8">
    <location>
        <begin position="11"/>
        <end position="40"/>
    </location>
</feature>
<dbReference type="InterPro" id="IPR017896">
    <property type="entry name" value="4Fe4S_Fe-S-bd"/>
</dbReference>
<gene>
    <name evidence="9" type="ordered locus">Cthe_0199</name>
</gene>
<keyword evidence="2" id="KW-0004">4Fe-4S</keyword>
<dbReference type="PANTHER" id="PTHR43177">
    <property type="entry name" value="PROTEIN NRFC"/>
    <property type="match status" value="1"/>
</dbReference>
<evidence type="ECO:0000256" key="4">
    <source>
        <dbReference type="ARBA" id="ARBA00022737"/>
    </source>
</evidence>
<keyword evidence="1" id="KW-0813">Transport</keyword>
<dbReference type="Proteomes" id="UP000002145">
    <property type="component" value="Chromosome"/>
</dbReference>
<evidence type="ECO:0000256" key="7">
    <source>
        <dbReference type="ARBA" id="ARBA00023014"/>
    </source>
</evidence>
<dbReference type="InterPro" id="IPR050954">
    <property type="entry name" value="ET_IronSulfur_Cluster-Binding"/>
</dbReference>
<evidence type="ECO:0000256" key="3">
    <source>
        <dbReference type="ARBA" id="ARBA00022723"/>
    </source>
</evidence>
<sequence length="151" mass="16805">MRGNRRCFGLKRVYVNEKWCLACHLCEYYCAFANSNEKDMVKALKDIVINPRIRVEQKDNISFAVSCRHCEEPLCVKGCITGALSVKDGVISVDQNKCVGCFTCILCCPYGAVSPGEKSVIQKCELCTNNIHGTPQCVKGCPNNAIVFEER</sequence>
<dbReference type="PROSITE" id="PS51379">
    <property type="entry name" value="4FE4S_FER_2"/>
    <property type="match status" value="2"/>
</dbReference>
<keyword evidence="10" id="KW-1185">Reference proteome</keyword>
<keyword evidence="3" id="KW-0479">Metal-binding</keyword>
<dbReference type="Gene3D" id="3.30.70.20">
    <property type="match status" value="2"/>
</dbReference>
<evidence type="ECO:0000313" key="10">
    <source>
        <dbReference type="Proteomes" id="UP000002145"/>
    </source>
</evidence>